<evidence type="ECO:0000313" key="2">
    <source>
        <dbReference type="EMBL" id="KAK9163847.1"/>
    </source>
</evidence>
<comment type="caution">
    <text evidence="2">The sequence shown here is derived from an EMBL/GenBank/DDBJ whole genome shotgun (WGS) entry which is preliminary data.</text>
</comment>
<proteinExistence type="predicted"/>
<name>A0AAP0L534_9MAGN</name>
<organism evidence="2 3">
    <name type="scientific">Stephania yunnanensis</name>
    <dbReference type="NCBI Taxonomy" id="152371"/>
    <lineage>
        <taxon>Eukaryota</taxon>
        <taxon>Viridiplantae</taxon>
        <taxon>Streptophyta</taxon>
        <taxon>Embryophyta</taxon>
        <taxon>Tracheophyta</taxon>
        <taxon>Spermatophyta</taxon>
        <taxon>Magnoliopsida</taxon>
        <taxon>Ranunculales</taxon>
        <taxon>Menispermaceae</taxon>
        <taxon>Menispermoideae</taxon>
        <taxon>Cissampelideae</taxon>
        <taxon>Stephania</taxon>
    </lineage>
</organism>
<dbReference type="AlphaFoldDB" id="A0AAP0L534"/>
<dbReference type="Pfam" id="PF20167">
    <property type="entry name" value="Transposase_32"/>
    <property type="match status" value="1"/>
</dbReference>
<gene>
    <name evidence="2" type="ORF">Syun_004749</name>
</gene>
<evidence type="ECO:0000259" key="1">
    <source>
        <dbReference type="Pfam" id="PF20167"/>
    </source>
</evidence>
<sequence length="85" mass="9779">MWKRSKDDLYDQQLATENLRRPTKGWLHFICSTLMPTGNTSEITLERATLLAHILAGDDVDFGEVISRYLTSFLRGPPLKVLYRP</sequence>
<feature type="domain" description="Putative plant transposon protein" evidence="1">
    <location>
        <begin position="4"/>
        <end position="69"/>
    </location>
</feature>
<keyword evidence="3" id="KW-1185">Reference proteome</keyword>
<dbReference type="InterPro" id="IPR046796">
    <property type="entry name" value="Transposase_32_dom"/>
</dbReference>
<dbReference type="EMBL" id="JBBNAF010000002">
    <property type="protein sequence ID" value="KAK9163847.1"/>
    <property type="molecule type" value="Genomic_DNA"/>
</dbReference>
<protein>
    <recommendedName>
        <fullName evidence="1">Putative plant transposon protein domain-containing protein</fullName>
    </recommendedName>
</protein>
<accession>A0AAP0L534</accession>
<reference evidence="2 3" key="1">
    <citation type="submission" date="2024-01" db="EMBL/GenBank/DDBJ databases">
        <title>Genome assemblies of Stephania.</title>
        <authorList>
            <person name="Yang L."/>
        </authorList>
    </citation>
    <scope>NUCLEOTIDE SEQUENCE [LARGE SCALE GENOMIC DNA]</scope>
    <source>
        <strain evidence="2">YNDBR</strain>
        <tissue evidence="2">Leaf</tissue>
    </source>
</reference>
<dbReference type="Proteomes" id="UP001420932">
    <property type="component" value="Unassembled WGS sequence"/>
</dbReference>
<evidence type="ECO:0000313" key="3">
    <source>
        <dbReference type="Proteomes" id="UP001420932"/>
    </source>
</evidence>